<keyword evidence="2" id="KW-1185">Reference proteome</keyword>
<proteinExistence type="predicted"/>
<comment type="caution">
    <text evidence="1">The sequence shown here is derived from an EMBL/GenBank/DDBJ whole genome shotgun (WGS) entry which is preliminary data.</text>
</comment>
<dbReference type="Proteomes" id="UP001146120">
    <property type="component" value="Unassembled WGS sequence"/>
</dbReference>
<sequence>MAAGATATASCSRTAAAGATAGATHWDSETCTARGTSVARACMVSHTVPTTTAKKVVLLPTQRHTFQCCL</sequence>
<dbReference type="EMBL" id="DAKRPA010000435">
    <property type="protein sequence ID" value="DAZ92515.1"/>
    <property type="molecule type" value="Genomic_DNA"/>
</dbReference>
<organism evidence="1 2">
    <name type="scientific">Lagenidium giganteum</name>
    <dbReference type="NCBI Taxonomy" id="4803"/>
    <lineage>
        <taxon>Eukaryota</taxon>
        <taxon>Sar</taxon>
        <taxon>Stramenopiles</taxon>
        <taxon>Oomycota</taxon>
        <taxon>Peronosporomycetes</taxon>
        <taxon>Pythiales</taxon>
        <taxon>Pythiaceae</taxon>
    </lineage>
</organism>
<gene>
    <name evidence="1" type="ORF">N0F65_012745</name>
</gene>
<reference evidence="1" key="2">
    <citation type="journal article" date="2023" name="Microbiol Resour">
        <title>Decontamination and Annotation of the Draft Genome Sequence of the Oomycete Lagenidium giganteum ARSEF 373.</title>
        <authorList>
            <person name="Morgan W.R."/>
            <person name="Tartar A."/>
        </authorList>
    </citation>
    <scope>NUCLEOTIDE SEQUENCE</scope>
    <source>
        <strain evidence="1">ARSEF 373</strain>
    </source>
</reference>
<reference evidence="1" key="1">
    <citation type="submission" date="2022-11" db="EMBL/GenBank/DDBJ databases">
        <authorList>
            <person name="Morgan W.R."/>
            <person name="Tartar A."/>
        </authorList>
    </citation>
    <scope>NUCLEOTIDE SEQUENCE</scope>
    <source>
        <strain evidence="1">ARSEF 373</strain>
    </source>
</reference>
<name>A0AAV2YE90_9STRA</name>
<dbReference type="AlphaFoldDB" id="A0AAV2YE90"/>
<evidence type="ECO:0008006" key="3">
    <source>
        <dbReference type="Google" id="ProtNLM"/>
    </source>
</evidence>
<protein>
    <recommendedName>
        <fullName evidence="3">Secreted protein</fullName>
    </recommendedName>
</protein>
<accession>A0AAV2YE90</accession>
<evidence type="ECO:0000313" key="2">
    <source>
        <dbReference type="Proteomes" id="UP001146120"/>
    </source>
</evidence>
<evidence type="ECO:0000313" key="1">
    <source>
        <dbReference type="EMBL" id="DAZ92515.1"/>
    </source>
</evidence>